<name>E4KNQ8_9LACT</name>
<feature type="transmembrane region" description="Helical" evidence="6">
    <location>
        <begin position="85"/>
        <end position="104"/>
    </location>
</feature>
<gene>
    <name evidence="8" type="ORF">HMPREF9257_1102</name>
</gene>
<protein>
    <submittedName>
        <fullName evidence="8">GtrA-like protein</fullName>
    </submittedName>
</protein>
<sequence length="185" mass="20932">MPAGLSITLACGQMGSILMIARRAGQAGKENFLANHPAHFYLERGIVLKTIQHLIKQIMDFAIVGVIATVIDYTIFVFIYNLLGWHYNVATVIAFSLSTIFNYWASMKYVFKSKYAKEDRHREFMIFVGLSIIGLILNVVLMRFSVETLQIIPNIAKILVTGVVMVFNFVTRKLLLEGRSSLHED</sequence>
<keyword evidence="5 6" id="KW-0472">Membrane</keyword>
<comment type="similarity">
    <text evidence="2">Belongs to the GtrA family.</text>
</comment>
<reference evidence="8 9" key="1">
    <citation type="submission" date="2010-10" db="EMBL/GenBank/DDBJ databases">
        <authorList>
            <person name="Durkin A.S."/>
            <person name="Madupu R."/>
            <person name="Torralba M."/>
            <person name="Gillis M."/>
            <person name="Methe B."/>
            <person name="Sutton G."/>
            <person name="Nelson K.E."/>
        </authorList>
    </citation>
    <scope>NUCLEOTIDE SEQUENCE [LARGE SCALE GENOMIC DNA]</scope>
    <source>
        <strain evidence="8 9">ACS-139-V-Col8</strain>
    </source>
</reference>
<feature type="transmembrane region" description="Helical" evidence="6">
    <location>
        <begin position="124"/>
        <end position="145"/>
    </location>
</feature>
<evidence type="ECO:0000256" key="5">
    <source>
        <dbReference type="ARBA" id="ARBA00023136"/>
    </source>
</evidence>
<keyword evidence="9" id="KW-1185">Reference proteome</keyword>
<dbReference type="eggNOG" id="COG2246">
    <property type="taxonomic scope" value="Bacteria"/>
</dbReference>
<comment type="caution">
    <text evidence="8">The sequence shown here is derived from an EMBL/GenBank/DDBJ whole genome shotgun (WGS) entry which is preliminary data.</text>
</comment>
<dbReference type="AlphaFoldDB" id="E4KNQ8"/>
<evidence type="ECO:0000256" key="3">
    <source>
        <dbReference type="ARBA" id="ARBA00022692"/>
    </source>
</evidence>
<dbReference type="GO" id="GO:0000271">
    <property type="term" value="P:polysaccharide biosynthetic process"/>
    <property type="evidence" value="ECO:0007669"/>
    <property type="project" value="InterPro"/>
</dbReference>
<evidence type="ECO:0000259" key="7">
    <source>
        <dbReference type="Pfam" id="PF04138"/>
    </source>
</evidence>
<evidence type="ECO:0000313" key="8">
    <source>
        <dbReference type="EMBL" id="EFR31413.1"/>
    </source>
</evidence>
<dbReference type="STRING" id="908337.HMPREF9257_1102"/>
<evidence type="ECO:0000256" key="1">
    <source>
        <dbReference type="ARBA" id="ARBA00004141"/>
    </source>
</evidence>
<evidence type="ECO:0000256" key="4">
    <source>
        <dbReference type="ARBA" id="ARBA00022989"/>
    </source>
</evidence>
<dbReference type="PANTHER" id="PTHR38459:SF1">
    <property type="entry name" value="PROPHAGE BACTOPRENOL-LINKED GLUCOSE TRANSLOCASE HOMOLOG"/>
    <property type="match status" value="1"/>
</dbReference>
<proteinExistence type="inferred from homology"/>
<dbReference type="PANTHER" id="PTHR38459">
    <property type="entry name" value="PROPHAGE BACTOPRENOL-LINKED GLUCOSE TRANSLOCASE HOMOLOG"/>
    <property type="match status" value="1"/>
</dbReference>
<keyword evidence="3 6" id="KW-0812">Transmembrane</keyword>
<dbReference type="InterPro" id="IPR007267">
    <property type="entry name" value="GtrA_DPMS_TM"/>
</dbReference>
<dbReference type="GO" id="GO:0005886">
    <property type="term" value="C:plasma membrane"/>
    <property type="evidence" value="ECO:0007669"/>
    <property type="project" value="TreeGrafter"/>
</dbReference>
<keyword evidence="4 6" id="KW-1133">Transmembrane helix</keyword>
<dbReference type="InterPro" id="IPR051401">
    <property type="entry name" value="GtrA_CellWall_Glycosyl"/>
</dbReference>
<dbReference type="Proteomes" id="UP000005990">
    <property type="component" value="Unassembled WGS sequence"/>
</dbReference>
<evidence type="ECO:0000256" key="6">
    <source>
        <dbReference type="SAM" id="Phobius"/>
    </source>
</evidence>
<organism evidence="8 9">
    <name type="scientific">Eremococcus coleocola ACS-139-V-Col8</name>
    <dbReference type="NCBI Taxonomy" id="908337"/>
    <lineage>
        <taxon>Bacteria</taxon>
        <taxon>Bacillati</taxon>
        <taxon>Bacillota</taxon>
        <taxon>Bacilli</taxon>
        <taxon>Lactobacillales</taxon>
        <taxon>Aerococcaceae</taxon>
        <taxon>Eremococcus</taxon>
    </lineage>
</organism>
<dbReference type="EMBL" id="AENN01000013">
    <property type="protein sequence ID" value="EFR31413.1"/>
    <property type="molecule type" value="Genomic_DNA"/>
</dbReference>
<accession>E4KNQ8</accession>
<feature type="transmembrane region" description="Helical" evidence="6">
    <location>
        <begin position="58"/>
        <end position="79"/>
    </location>
</feature>
<feature type="transmembrane region" description="Helical" evidence="6">
    <location>
        <begin position="151"/>
        <end position="170"/>
    </location>
</feature>
<comment type="subcellular location">
    <subcellularLocation>
        <location evidence="1">Membrane</location>
        <topology evidence="1">Multi-pass membrane protein</topology>
    </subcellularLocation>
</comment>
<dbReference type="Pfam" id="PF04138">
    <property type="entry name" value="GtrA_DPMS_TM"/>
    <property type="match status" value="1"/>
</dbReference>
<evidence type="ECO:0000313" key="9">
    <source>
        <dbReference type="Proteomes" id="UP000005990"/>
    </source>
</evidence>
<evidence type="ECO:0000256" key="2">
    <source>
        <dbReference type="ARBA" id="ARBA00009399"/>
    </source>
</evidence>
<feature type="domain" description="GtrA/DPMS transmembrane" evidence="7">
    <location>
        <begin position="61"/>
        <end position="175"/>
    </location>
</feature>